<name>A0A8J6BB52_ELECQ</name>
<organism evidence="2 3">
    <name type="scientific">Eleutherodactylus coqui</name>
    <name type="common">Puerto Rican coqui</name>
    <dbReference type="NCBI Taxonomy" id="57060"/>
    <lineage>
        <taxon>Eukaryota</taxon>
        <taxon>Metazoa</taxon>
        <taxon>Chordata</taxon>
        <taxon>Craniata</taxon>
        <taxon>Vertebrata</taxon>
        <taxon>Euteleostomi</taxon>
        <taxon>Amphibia</taxon>
        <taxon>Batrachia</taxon>
        <taxon>Anura</taxon>
        <taxon>Neobatrachia</taxon>
        <taxon>Hyloidea</taxon>
        <taxon>Eleutherodactylidae</taxon>
        <taxon>Eleutherodactylinae</taxon>
        <taxon>Eleutherodactylus</taxon>
        <taxon>Eleutherodactylus</taxon>
    </lineage>
</organism>
<evidence type="ECO:0000313" key="2">
    <source>
        <dbReference type="EMBL" id="KAG9463951.1"/>
    </source>
</evidence>
<protein>
    <submittedName>
        <fullName evidence="2">Uncharacterized protein</fullName>
    </submittedName>
</protein>
<feature type="region of interest" description="Disordered" evidence="1">
    <location>
        <begin position="154"/>
        <end position="176"/>
    </location>
</feature>
<gene>
    <name evidence="2" type="ORF">GDO78_020756</name>
</gene>
<proteinExistence type="predicted"/>
<evidence type="ECO:0000256" key="1">
    <source>
        <dbReference type="SAM" id="MobiDB-lite"/>
    </source>
</evidence>
<dbReference type="EMBL" id="WNTK01005423">
    <property type="protein sequence ID" value="KAG9463951.1"/>
    <property type="molecule type" value="Genomic_DNA"/>
</dbReference>
<dbReference type="Proteomes" id="UP000770717">
    <property type="component" value="Unassembled WGS sequence"/>
</dbReference>
<reference evidence="2" key="1">
    <citation type="thesis" date="2020" institute="ProQuest LLC" country="789 East Eisenhower Parkway, Ann Arbor, MI, USA">
        <title>Comparative Genomics and Chromosome Evolution.</title>
        <authorList>
            <person name="Mudd A.B."/>
        </authorList>
    </citation>
    <scope>NUCLEOTIDE SEQUENCE</scope>
    <source>
        <strain evidence="2">HN-11 Male</strain>
        <tissue evidence="2">Kidney and liver</tissue>
    </source>
</reference>
<sequence>MGTLAAIMHDFPAIWDTCCRISRQAQESWLDLSAQVYGEDWSSAKEARKELLEEIKRRWRSAREECPEGVHRNRIEKREVLGVLQRQQAAKDPCEGSAQHGASLVRRLTESCQLRTQNLNLYIFEMATPPNCPTELEALIDKYRYRQIQGELSSIQQLPPPPPPPPTGPHFQSPRTFHFSGPYLEALYTAYGTVGQPYPSPAATGCTEFPPTSGPP</sequence>
<dbReference type="AlphaFoldDB" id="A0A8J6BB52"/>
<comment type="caution">
    <text evidence="2">The sequence shown here is derived from an EMBL/GenBank/DDBJ whole genome shotgun (WGS) entry which is preliminary data.</text>
</comment>
<evidence type="ECO:0000313" key="3">
    <source>
        <dbReference type="Proteomes" id="UP000770717"/>
    </source>
</evidence>
<accession>A0A8J6BB52</accession>
<feature type="compositionally biased region" description="Pro residues" evidence="1">
    <location>
        <begin position="158"/>
        <end position="168"/>
    </location>
</feature>
<dbReference type="OrthoDB" id="6616165at2759"/>
<keyword evidence="3" id="KW-1185">Reference proteome</keyword>